<dbReference type="Gene3D" id="3.40.50.360">
    <property type="match status" value="1"/>
</dbReference>
<dbReference type="InterPro" id="IPR005025">
    <property type="entry name" value="FMN_Rdtase-like_dom"/>
</dbReference>
<dbReference type="InterPro" id="IPR020048">
    <property type="entry name" value="NADPH-dep_FMN_reduc_SsuE"/>
</dbReference>
<dbReference type="SUPFAM" id="SSF52218">
    <property type="entry name" value="Flavoproteins"/>
    <property type="match status" value="1"/>
</dbReference>
<dbReference type="OrthoDB" id="1643408at2"/>
<dbReference type="InterPro" id="IPR051814">
    <property type="entry name" value="NAD(P)H-dep_FMN_reductase"/>
</dbReference>
<sequence length="182" mass="19270">MTKVVAIAGSPSHPSRSYAVLEEAQKILKTQGAELEILLVRDLPAADLLHARFDSEVINAATAQVAAADAVIISTPIYKAAYTGILKAFLDLLPQKALVGKPVLPIATGGTLAHLLAIDYALNPVLGVLGATYILQGVYLVDTQFQRLETGGIEFHDPELEARLHSSLEGLVRSLPAVLTAV</sequence>
<gene>
    <name evidence="5" type="ORF">NIES30_22710</name>
</gene>
<evidence type="ECO:0000313" key="6">
    <source>
        <dbReference type="Proteomes" id="UP000185557"/>
    </source>
</evidence>
<keyword evidence="1" id="KW-0285">Flavoprotein</keyword>
<reference evidence="5 6" key="1">
    <citation type="submission" date="2016-11" db="EMBL/GenBank/DDBJ databases">
        <title>Draft Genome Sequences of Nine Cyanobacterial Strains from Diverse Habitats.</title>
        <authorList>
            <person name="Zhu T."/>
            <person name="Hou S."/>
            <person name="Lu X."/>
            <person name="Hess W.R."/>
        </authorList>
    </citation>
    <scope>NUCLEOTIDE SEQUENCE [LARGE SCALE GENOMIC DNA]</scope>
    <source>
        <strain evidence="5 6">NIES-30</strain>
    </source>
</reference>
<dbReference type="GO" id="GO:0046306">
    <property type="term" value="P:alkanesulfonate catabolic process"/>
    <property type="evidence" value="ECO:0007669"/>
    <property type="project" value="InterPro"/>
</dbReference>
<dbReference type="Proteomes" id="UP000185557">
    <property type="component" value="Unassembled WGS sequence"/>
</dbReference>
<evidence type="ECO:0000259" key="4">
    <source>
        <dbReference type="Pfam" id="PF03358"/>
    </source>
</evidence>
<keyword evidence="3" id="KW-0560">Oxidoreductase</keyword>
<keyword evidence="6" id="KW-1185">Reference proteome</keyword>
<dbReference type="GO" id="GO:0008752">
    <property type="term" value="F:FMN reductase [NAD(P)H] activity"/>
    <property type="evidence" value="ECO:0007669"/>
    <property type="project" value="InterPro"/>
</dbReference>
<dbReference type="PANTHER" id="PTHR43408:SF1">
    <property type="entry name" value="FMN REDUCTASE (NADPH)"/>
    <property type="match status" value="1"/>
</dbReference>
<dbReference type="STRING" id="549789.NIES30_22710"/>
<keyword evidence="2" id="KW-0288">FMN</keyword>
<dbReference type="RefSeq" id="WP_073610734.1">
    <property type="nucleotide sequence ID" value="NZ_MRCG01000023.1"/>
</dbReference>
<organism evidence="5 6">
    <name type="scientific">Phormidium tenue NIES-30</name>
    <dbReference type="NCBI Taxonomy" id="549789"/>
    <lineage>
        <taxon>Bacteria</taxon>
        <taxon>Bacillati</taxon>
        <taxon>Cyanobacteriota</taxon>
        <taxon>Cyanophyceae</taxon>
        <taxon>Oscillatoriophycideae</taxon>
        <taxon>Oscillatoriales</taxon>
        <taxon>Oscillatoriaceae</taxon>
        <taxon>Phormidium</taxon>
    </lineage>
</organism>
<dbReference type="Pfam" id="PF03358">
    <property type="entry name" value="FMN_red"/>
    <property type="match status" value="1"/>
</dbReference>
<evidence type="ECO:0000256" key="3">
    <source>
        <dbReference type="ARBA" id="ARBA00023002"/>
    </source>
</evidence>
<dbReference type="InterPro" id="IPR029039">
    <property type="entry name" value="Flavoprotein-like_sf"/>
</dbReference>
<dbReference type="NCBIfam" id="TIGR03567">
    <property type="entry name" value="FMN_reduc_SsuE"/>
    <property type="match status" value="1"/>
</dbReference>
<feature type="domain" description="NADPH-dependent FMN reductase-like" evidence="4">
    <location>
        <begin position="2"/>
        <end position="144"/>
    </location>
</feature>
<dbReference type="AlphaFoldDB" id="A0A1U7IZJ2"/>
<dbReference type="PANTHER" id="PTHR43408">
    <property type="entry name" value="FMN REDUCTASE (NADPH)"/>
    <property type="match status" value="1"/>
</dbReference>
<evidence type="ECO:0000256" key="1">
    <source>
        <dbReference type="ARBA" id="ARBA00022630"/>
    </source>
</evidence>
<protein>
    <submittedName>
        <fullName evidence="5">FMN reductase (NADPH)</fullName>
    </submittedName>
</protein>
<accession>A0A1U7IZJ2</accession>
<evidence type="ECO:0000256" key="2">
    <source>
        <dbReference type="ARBA" id="ARBA00022643"/>
    </source>
</evidence>
<evidence type="ECO:0000313" key="5">
    <source>
        <dbReference type="EMBL" id="OKH44435.1"/>
    </source>
</evidence>
<proteinExistence type="predicted"/>
<comment type="caution">
    <text evidence="5">The sequence shown here is derived from an EMBL/GenBank/DDBJ whole genome shotgun (WGS) entry which is preliminary data.</text>
</comment>
<name>A0A1U7IZJ2_9CYAN</name>
<dbReference type="EMBL" id="MRCG01000023">
    <property type="protein sequence ID" value="OKH44435.1"/>
    <property type="molecule type" value="Genomic_DNA"/>
</dbReference>